<name>A0ABU9CTC0_9NOCA</name>
<feature type="transmembrane region" description="Helical" evidence="1">
    <location>
        <begin position="20"/>
        <end position="37"/>
    </location>
</feature>
<dbReference type="EMBL" id="JBBPCN010000001">
    <property type="protein sequence ID" value="MEK8070658.1"/>
    <property type="molecule type" value="Genomic_DNA"/>
</dbReference>
<keyword evidence="3" id="KW-1185">Reference proteome</keyword>
<evidence type="ECO:0008006" key="4">
    <source>
        <dbReference type="Google" id="ProtNLM"/>
    </source>
</evidence>
<evidence type="ECO:0000313" key="2">
    <source>
        <dbReference type="EMBL" id="MEK8070658.1"/>
    </source>
</evidence>
<keyword evidence="1" id="KW-0472">Membrane</keyword>
<protein>
    <recommendedName>
        <fullName evidence="4">PH domain-containing protein</fullName>
    </recommendedName>
</protein>
<reference evidence="2 3" key="1">
    <citation type="submission" date="2024-03" db="EMBL/GenBank/DDBJ databases">
        <title>Rhodococcus navarretei sp. nov. and Pseudarthrobacter quantumdoti sp. nov., two new species with the ability to biosynthesize Quantum Dots isolated from soil samples at Union Glacier, Antarctica.</title>
        <authorList>
            <person name="Vargas M."/>
        </authorList>
    </citation>
    <scope>NUCLEOTIDE SEQUENCE [LARGE SCALE GENOMIC DNA]</scope>
    <source>
        <strain evidence="2 3">EXRC-4A-4</strain>
    </source>
</reference>
<proteinExistence type="predicted"/>
<dbReference type="RefSeq" id="WP_341440686.1">
    <property type="nucleotide sequence ID" value="NZ_JBBPCN010000001.1"/>
</dbReference>
<organism evidence="2 3">
    <name type="scientific">Rhodococcus navarretei</name>
    <dbReference type="NCBI Taxonomy" id="3128981"/>
    <lineage>
        <taxon>Bacteria</taxon>
        <taxon>Bacillati</taxon>
        <taxon>Actinomycetota</taxon>
        <taxon>Actinomycetes</taxon>
        <taxon>Mycobacteriales</taxon>
        <taxon>Nocardiaceae</taxon>
        <taxon>Rhodococcus</taxon>
    </lineage>
</organism>
<sequence>MGPPLEWCEESKHYPLQGAIFYLCLFAVSGTVIYRGFDWTSNWFLWVFITVICVAMYFHLKKDRVIAGARWIQQRDEWASTYELIRIRSTTVGLNRAMSIRDTHGNKFVLVLNATQQNPLLWNLVYNGIAHSVAHGNCDISKAARRILKI</sequence>
<feature type="transmembrane region" description="Helical" evidence="1">
    <location>
        <begin position="43"/>
        <end position="60"/>
    </location>
</feature>
<gene>
    <name evidence="2" type="ORF">AABD04_07340</name>
</gene>
<keyword evidence="1" id="KW-0812">Transmembrane</keyword>
<evidence type="ECO:0000313" key="3">
    <source>
        <dbReference type="Proteomes" id="UP001456513"/>
    </source>
</evidence>
<dbReference type="Proteomes" id="UP001456513">
    <property type="component" value="Unassembled WGS sequence"/>
</dbReference>
<accession>A0ABU9CTC0</accession>
<comment type="caution">
    <text evidence="2">The sequence shown here is derived from an EMBL/GenBank/DDBJ whole genome shotgun (WGS) entry which is preliminary data.</text>
</comment>
<keyword evidence="1" id="KW-1133">Transmembrane helix</keyword>
<evidence type="ECO:0000256" key="1">
    <source>
        <dbReference type="SAM" id="Phobius"/>
    </source>
</evidence>